<evidence type="ECO:0000313" key="1">
    <source>
        <dbReference type="EMBL" id="MFD0724779.1"/>
    </source>
</evidence>
<gene>
    <name evidence="1" type="ORF">ACFQ0E_04120</name>
</gene>
<dbReference type="Proteomes" id="UP001597110">
    <property type="component" value="Unassembled WGS sequence"/>
</dbReference>
<accession>A0ABW2Y889</accession>
<evidence type="ECO:0008006" key="3">
    <source>
        <dbReference type="Google" id="ProtNLM"/>
    </source>
</evidence>
<name>A0ABW2Y889_9GAMM</name>
<organism evidence="1 2">
    <name type="scientific">Lysobacter brunescens</name>
    <dbReference type="NCBI Taxonomy" id="262323"/>
    <lineage>
        <taxon>Bacteria</taxon>
        <taxon>Pseudomonadati</taxon>
        <taxon>Pseudomonadota</taxon>
        <taxon>Gammaproteobacteria</taxon>
        <taxon>Lysobacterales</taxon>
        <taxon>Lysobacteraceae</taxon>
        <taxon>Lysobacter</taxon>
    </lineage>
</organism>
<dbReference type="RefSeq" id="WP_386822420.1">
    <property type="nucleotide sequence ID" value="NZ_JBHTIF010000001.1"/>
</dbReference>
<protein>
    <recommendedName>
        <fullName evidence="3">Secreted protein</fullName>
    </recommendedName>
</protein>
<dbReference type="EMBL" id="JBHTIF010000001">
    <property type="protein sequence ID" value="MFD0724779.1"/>
    <property type="molecule type" value="Genomic_DNA"/>
</dbReference>
<evidence type="ECO:0000313" key="2">
    <source>
        <dbReference type="Proteomes" id="UP001597110"/>
    </source>
</evidence>
<reference evidence="2" key="1">
    <citation type="journal article" date="2019" name="Int. J. Syst. Evol. Microbiol.">
        <title>The Global Catalogue of Microorganisms (GCM) 10K type strain sequencing project: providing services to taxonomists for standard genome sequencing and annotation.</title>
        <authorList>
            <consortium name="The Broad Institute Genomics Platform"/>
            <consortium name="The Broad Institute Genome Sequencing Center for Infectious Disease"/>
            <person name="Wu L."/>
            <person name="Ma J."/>
        </authorList>
    </citation>
    <scope>NUCLEOTIDE SEQUENCE [LARGE SCALE GENOMIC DNA]</scope>
    <source>
        <strain evidence="2">CCUG 55585</strain>
    </source>
</reference>
<comment type="caution">
    <text evidence="1">The sequence shown here is derived from an EMBL/GenBank/DDBJ whole genome shotgun (WGS) entry which is preliminary data.</text>
</comment>
<proteinExistence type="predicted"/>
<sequence length="237" mass="26312">MRLDPHRLTLWLALFATGATYLALSPSYRQAVPAIKDKPWIGLPDSGMDASEMPIRELFNPDYHPGRQGDAFLELAWTCGGIRDAHDPRFPERYIAHVSDSAWGPHHDILIDVDKGQLLFSIRSADHPPAPSSPDTNAPETVTMRPVVSVLMSRAQAEPIRQTWNSDVLWHAPQKEDLCNDGARIRLEACIHGRYAIRSRTCDSDAQQAADTLRSAFKALLPTPEPVHQRPAPATSS</sequence>
<keyword evidence="2" id="KW-1185">Reference proteome</keyword>